<evidence type="ECO:0000313" key="2">
    <source>
        <dbReference type="EMBL" id="KAK1941872.1"/>
    </source>
</evidence>
<gene>
    <name evidence="2" type="ORF">P3T76_006936</name>
</gene>
<organism evidence="2 3">
    <name type="scientific">Phytophthora citrophthora</name>
    <dbReference type="NCBI Taxonomy" id="4793"/>
    <lineage>
        <taxon>Eukaryota</taxon>
        <taxon>Sar</taxon>
        <taxon>Stramenopiles</taxon>
        <taxon>Oomycota</taxon>
        <taxon>Peronosporomycetes</taxon>
        <taxon>Peronosporales</taxon>
        <taxon>Peronosporaceae</taxon>
        <taxon>Phytophthora</taxon>
    </lineage>
</organism>
<protein>
    <submittedName>
        <fullName evidence="2">Uncharacterized protein</fullName>
    </submittedName>
</protein>
<dbReference type="SUPFAM" id="SSF54427">
    <property type="entry name" value="NTF2-like"/>
    <property type="match status" value="1"/>
</dbReference>
<proteinExistence type="predicted"/>
<evidence type="ECO:0000256" key="1">
    <source>
        <dbReference type="SAM" id="MobiDB-lite"/>
    </source>
</evidence>
<dbReference type="InterPro" id="IPR032710">
    <property type="entry name" value="NTF2-like_dom_sf"/>
</dbReference>
<dbReference type="InterPro" id="IPR009783">
    <property type="entry name" value="DUF1348"/>
</dbReference>
<feature type="region of interest" description="Disordered" evidence="1">
    <location>
        <begin position="180"/>
        <end position="200"/>
    </location>
</feature>
<evidence type="ECO:0000313" key="3">
    <source>
        <dbReference type="Proteomes" id="UP001259832"/>
    </source>
</evidence>
<dbReference type="Gene3D" id="3.10.450.50">
    <property type="match status" value="1"/>
</dbReference>
<dbReference type="Pfam" id="PF07080">
    <property type="entry name" value="DUF1348"/>
    <property type="match status" value="1"/>
</dbReference>
<dbReference type="EMBL" id="JASMQC010000011">
    <property type="protein sequence ID" value="KAK1941872.1"/>
    <property type="molecule type" value="Genomic_DNA"/>
</dbReference>
<dbReference type="AlphaFoldDB" id="A0AAD9LNJ8"/>
<name>A0AAD9LNJ8_9STRA</name>
<feature type="compositionally biased region" description="Basic and acidic residues" evidence="1">
    <location>
        <begin position="180"/>
        <end position="194"/>
    </location>
</feature>
<comment type="caution">
    <text evidence="2">The sequence shown here is derived from an EMBL/GenBank/DDBJ whole genome shotgun (WGS) entry which is preliminary data.</text>
</comment>
<dbReference type="PANTHER" id="PTHR31757:SF0">
    <property type="entry name" value="SLL0781 PROTEIN"/>
    <property type="match status" value="1"/>
</dbReference>
<sequence length="200" mass="23417">MTHSWITFPQIFFATKAEIPMLRRVTILANRGLVVKTSLARGMSGVARPPVPPYTRESAALKVRAAEDAWNSRDPQRVALAYTPDSVWRNRSEFINGRQEIEAFLTRKWAHETEYRLIKELFTFDGNRIAVRFAYEWLDADQKQWYRAYGNENWVFDDQGYMAQRFAAINDVPIEEKDRRFHWPQGRRPDDHPGLSDLGL</sequence>
<accession>A0AAD9LNJ8</accession>
<dbReference type="Proteomes" id="UP001259832">
    <property type="component" value="Unassembled WGS sequence"/>
</dbReference>
<dbReference type="PANTHER" id="PTHR31757">
    <property type="entry name" value="SLL0781 PROTEIN"/>
    <property type="match status" value="1"/>
</dbReference>
<keyword evidence="3" id="KW-1185">Reference proteome</keyword>
<reference evidence="2" key="1">
    <citation type="submission" date="2023-08" db="EMBL/GenBank/DDBJ databases">
        <title>Reference Genome Resource for the Citrus Pathogen Phytophthora citrophthora.</title>
        <authorList>
            <person name="Moller H."/>
            <person name="Coetzee B."/>
            <person name="Rose L.J."/>
            <person name="Van Niekerk J.M."/>
        </authorList>
    </citation>
    <scope>NUCLEOTIDE SEQUENCE</scope>
    <source>
        <strain evidence="2">STE-U-9442</strain>
    </source>
</reference>